<keyword evidence="1" id="KW-1133">Transmembrane helix</keyword>
<evidence type="ECO:0000313" key="2">
    <source>
        <dbReference type="EMBL" id="NYI94197.1"/>
    </source>
</evidence>
<name>A0A853BHZ5_9ACTN</name>
<gene>
    <name evidence="2" type="ORF">HNR12_000474</name>
</gene>
<feature type="transmembrane region" description="Helical" evidence="1">
    <location>
        <begin position="16"/>
        <end position="39"/>
    </location>
</feature>
<reference evidence="2 3" key="1">
    <citation type="submission" date="2020-07" db="EMBL/GenBank/DDBJ databases">
        <title>Sequencing the genomes of 1000 actinobacteria strains.</title>
        <authorList>
            <person name="Klenk H.-P."/>
        </authorList>
    </citation>
    <scope>NUCLEOTIDE SEQUENCE [LARGE SCALE GENOMIC DNA]</scope>
    <source>
        <strain evidence="2 3">DSM 45927</strain>
    </source>
</reference>
<accession>A0A853BHZ5</accession>
<dbReference type="RefSeq" id="WP_179765896.1">
    <property type="nucleotide sequence ID" value="NZ_JACCFO010000001.1"/>
</dbReference>
<dbReference type="AlphaFoldDB" id="A0A853BHZ5"/>
<organism evidence="2 3">
    <name type="scientific">Streptomonospora nanhaiensis</name>
    <dbReference type="NCBI Taxonomy" id="1323731"/>
    <lineage>
        <taxon>Bacteria</taxon>
        <taxon>Bacillati</taxon>
        <taxon>Actinomycetota</taxon>
        <taxon>Actinomycetes</taxon>
        <taxon>Streptosporangiales</taxon>
        <taxon>Nocardiopsidaceae</taxon>
        <taxon>Streptomonospora</taxon>
    </lineage>
</organism>
<keyword evidence="3" id="KW-1185">Reference proteome</keyword>
<keyword evidence="1" id="KW-0472">Membrane</keyword>
<comment type="caution">
    <text evidence="2">The sequence shown here is derived from an EMBL/GenBank/DDBJ whole genome shotgun (WGS) entry which is preliminary data.</text>
</comment>
<dbReference type="EMBL" id="JACCFO010000001">
    <property type="protein sequence ID" value="NYI94197.1"/>
    <property type="molecule type" value="Genomic_DNA"/>
</dbReference>
<keyword evidence="1" id="KW-0812">Transmembrane</keyword>
<dbReference type="Proteomes" id="UP000575985">
    <property type="component" value="Unassembled WGS sequence"/>
</dbReference>
<evidence type="ECO:0000313" key="3">
    <source>
        <dbReference type="Proteomes" id="UP000575985"/>
    </source>
</evidence>
<feature type="transmembrane region" description="Helical" evidence="1">
    <location>
        <begin position="86"/>
        <end position="108"/>
    </location>
</feature>
<sequence>MGAGGARPPGRAHTPVLAAALMGVVAGSGLLVLAVFALVGGLVEGWGPVECGGEPMTREHLCHEGAEPRGYEEVAREHAAALTDGAGLALGAGAAGAAAVGAGGAVLVRERRRHDEPGLFLRPEHRRAPRCASCGNCTACAFACWCG</sequence>
<proteinExistence type="predicted"/>
<protein>
    <submittedName>
        <fullName evidence="2">Uncharacterized protein</fullName>
    </submittedName>
</protein>
<evidence type="ECO:0000256" key="1">
    <source>
        <dbReference type="SAM" id="Phobius"/>
    </source>
</evidence>